<keyword evidence="5 9" id="KW-0472">Membrane</keyword>
<dbReference type="Pfam" id="PF00015">
    <property type="entry name" value="MCPsignal"/>
    <property type="match status" value="1"/>
</dbReference>
<evidence type="ECO:0000256" key="4">
    <source>
        <dbReference type="ARBA" id="ARBA00022989"/>
    </source>
</evidence>
<dbReference type="Pfam" id="PF00672">
    <property type="entry name" value="HAMP"/>
    <property type="match status" value="1"/>
</dbReference>
<keyword evidence="3 9" id="KW-0812">Transmembrane</keyword>
<dbReference type="Proteomes" id="UP000483018">
    <property type="component" value="Unassembled WGS sequence"/>
</dbReference>
<dbReference type="PROSITE" id="PS50885">
    <property type="entry name" value="HAMP"/>
    <property type="match status" value="1"/>
</dbReference>
<comment type="similarity">
    <text evidence="7">Belongs to the methyl-accepting chemotaxis (MCP) protein family.</text>
</comment>
<evidence type="ECO:0000256" key="9">
    <source>
        <dbReference type="SAM" id="Phobius"/>
    </source>
</evidence>
<dbReference type="SMART" id="SM00283">
    <property type="entry name" value="MA"/>
    <property type="match status" value="1"/>
</dbReference>
<dbReference type="InterPro" id="IPR033480">
    <property type="entry name" value="sCache_2"/>
</dbReference>
<keyword evidence="13" id="KW-1185">Reference proteome</keyword>
<dbReference type="GO" id="GO:0005886">
    <property type="term" value="C:plasma membrane"/>
    <property type="evidence" value="ECO:0007669"/>
    <property type="project" value="UniProtKB-SubCell"/>
</dbReference>
<evidence type="ECO:0000256" key="1">
    <source>
        <dbReference type="ARBA" id="ARBA00004651"/>
    </source>
</evidence>
<name>A0A7C8LQX3_9FIRM</name>
<dbReference type="Gene3D" id="1.10.287.950">
    <property type="entry name" value="Methyl-accepting chemotaxis protein"/>
    <property type="match status" value="1"/>
</dbReference>
<organism evidence="12 13">
    <name type="scientific">Defluviitalea raffinosedens</name>
    <dbReference type="NCBI Taxonomy" id="1450156"/>
    <lineage>
        <taxon>Bacteria</taxon>
        <taxon>Bacillati</taxon>
        <taxon>Bacillota</taxon>
        <taxon>Clostridia</taxon>
        <taxon>Lachnospirales</taxon>
        <taxon>Defluviitaleaceae</taxon>
        <taxon>Defluviitalea</taxon>
    </lineage>
</organism>
<dbReference type="RefSeq" id="WP_158739315.1">
    <property type="nucleotide sequence ID" value="NZ_WSLF01000002.1"/>
</dbReference>
<evidence type="ECO:0000256" key="5">
    <source>
        <dbReference type="ARBA" id="ARBA00023136"/>
    </source>
</evidence>
<dbReference type="InterPro" id="IPR003660">
    <property type="entry name" value="HAMP_dom"/>
</dbReference>
<evidence type="ECO:0000259" key="11">
    <source>
        <dbReference type="PROSITE" id="PS50885"/>
    </source>
</evidence>
<keyword evidence="2" id="KW-1003">Cell membrane</keyword>
<evidence type="ECO:0000256" key="8">
    <source>
        <dbReference type="PROSITE-ProRule" id="PRU00284"/>
    </source>
</evidence>
<dbReference type="SMART" id="SM01049">
    <property type="entry name" value="Cache_2"/>
    <property type="match status" value="1"/>
</dbReference>
<dbReference type="Gene3D" id="3.30.450.20">
    <property type="entry name" value="PAS domain"/>
    <property type="match status" value="1"/>
</dbReference>
<dbReference type="SMART" id="SM00304">
    <property type="entry name" value="HAMP"/>
    <property type="match status" value="1"/>
</dbReference>
<keyword evidence="6 8" id="KW-0807">Transducer</keyword>
<sequence>MKKISDKMVIATLLIILVTALGIGIPSYHTTVTQSDQILYTQMDQQTASLFSIIEGFRAVAPSEEAAKNQFVKYLSNRVIGKTGYGFIISGEGKFVFHPKKELIGTDALQYPFAQIMLDNKDNVNNNGYGRAKVRMISYIWEGKEKFAYYTYHQDWDIFVALSGVYDEFIAAQKTALRTLILFGTIVLILSGILVYVIMTQQMKPIEFLSKAMKEVEKGDLSVKITNIKSKDEIGILTNGFNGMIHTLRELTSNIKDSTDILHTAIQDTKQSIDQTVNNSKEVAKAINEIAHSNQVLAMDVEKGTSAMQVISKSAQHTRDTITYMSKITDEVEMAVEQGSMATEDLSAKSNETIKTFNWLNEQIKLLEEKSIEISSVTGVIRSILDQTNLLSLNAAIESARAGESGKGFAVVADEIRKLAIKTAEQTVSINHFIKEIQQQIQGVAEYMIKGRETVEEQDQTVKKTNIALFEIHNKMKDMSKYINSITKQIIEVTKSTESSVAMVENILITSQQTCANSQEVTALTEQQLASVQTIEITVNKLNELSNNLTLMVNKFAL</sequence>
<dbReference type="CDD" id="cd12912">
    <property type="entry name" value="PDC2_MCP_like"/>
    <property type="match status" value="1"/>
</dbReference>
<feature type="domain" description="Methyl-accepting transducer" evidence="10">
    <location>
        <begin position="272"/>
        <end position="508"/>
    </location>
</feature>
<evidence type="ECO:0000259" key="10">
    <source>
        <dbReference type="PROSITE" id="PS50111"/>
    </source>
</evidence>
<comment type="caution">
    <text evidence="12">The sequence shown here is derived from an EMBL/GenBank/DDBJ whole genome shotgun (WGS) entry which is preliminary data.</text>
</comment>
<dbReference type="InterPro" id="IPR004089">
    <property type="entry name" value="MCPsignal_dom"/>
</dbReference>
<feature type="transmembrane region" description="Helical" evidence="9">
    <location>
        <begin position="180"/>
        <end position="199"/>
    </location>
</feature>
<dbReference type="PANTHER" id="PTHR32089:SF112">
    <property type="entry name" value="LYSOZYME-LIKE PROTEIN-RELATED"/>
    <property type="match status" value="1"/>
</dbReference>
<gene>
    <name evidence="12" type="ORF">GND95_02740</name>
</gene>
<dbReference type="GO" id="GO:0007165">
    <property type="term" value="P:signal transduction"/>
    <property type="evidence" value="ECO:0007669"/>
    <property type="project" value="UniProtKB-KW"/>
</dbReference>
<evidence type="ECO:0000256" key="6">
    <source>
        <dbReference type="ARBA" id="ARBA00023224"/>
    </source>
</evidence>
<reference evidence="12 13" key="1">
    <citation type="submission" date="2019-12" db="EMBL/GenBank/DDBJ databases">
        <title>Defluviitalea raffinosedens, isolated from a biogas fermenter, genome sequencing and characterization.</title>
        <authorList>
            <person name="Rettenmaier R."/>
            <person name="Schneider M."/>
            <person name="Neuhaus K."/>
            <person name="Liebl W."/>
            <person name="Zverlov V."/>
        </authorList>
    </citation>
    <scope>NUCLEOTIDE SEQUENCE [LARGE SCALE GENOMIC DNA]</scope>
    <source>
        <strain evidence="12 13">249c-K6</strain>
    </source>
</reference>
<keyword evidence="4 9" id="KW-1133">Transmembrane helix</keyword>
<accession>A0A7C8LQX3</accession>
<dbReference type="SUPFAM" id="SSF58104">
    <property type="entry name" value="Methyl-accepting chemotaxis protein (MCP) signaling domain"/>
    <property type="match status" value="1"/>
</dbReference>
<protein>
    <submittedName>
        <fullName evidence="12">HAMP domain-containing protein</fullName>
    </submittedName>
</protein>
<evidence type="ECO:0000256" key="3">
    <source>
        <dbReference type="ARBA" id="ARBA00022692"/>
    </source>
</evidence>
<dbReference type="EMBL" id="WSLF01000002">
    <property type="protein sequence ID" value="KAE9636061.1"/>
    <property type="molecule type" value="Genomic_DNA"/>
</dbReference>
<evidence type="ECO:0000313" key="13">
    <source>
        <dbReference type="Proteomes" id="UP000483018"/>
    </source>
</evidence>
<proteinExistence type="inferred from homology"/>
<dbReference type="PANTHER" id="PTHR32089">
    <property type="entry name" value="METHYL-ACCEPTING CHEMOTAXIS PROTEIN MCPB"/>
    <property type="match status" value="1"/>
</dbReference>
<comment type="subcellular location">
    <subcellularLocation>
        <location evidence="1">Cell membrane</location>
        <topology evidence="1">Multi-pass membrane protein</topology>
    </subcellularLocation>
</comment>
<dbReference type="InterPro" id="IPR004010">
    <property type="entry name" value="Double_Cache_2"/>
</dbReference>
<feature type="domain" description="HAMP" evidence="11">
    <location>
        <begin position="200"/>
        <end position="253"/>
    </location>
</feature>
<evidence type="ECO:0000256" key="2">
    <source>
        <dbReference type="ARBA" id="ARBA00022475"/>
    </source>
</evidence>
<dbReference type="PROSITE" id="PS50111">
    <property type="entry name" value="CHEMOTAXIS_TRANSDUC_2"/>
    <property type="match status" value="1"/>
</dbReference>
<dbReference type="CDD" id="cd06225">
    <property type="entry name" value="HAMP"/>
    <property type="match status" value="1"/>
</dbReference>
<dbReference type="Pfam" id="PF08269">
    <property type="entry name" value="dCache_2"/>
    <property type="match status" value="1"/>
</dbReference>
<dbReference type="OrthoDB" id="9762005at2"/>
<dbReference type="AlphaFoldDB" id="A0A7C8LQX3"/>
<evidence type="ECO:0000313" key="12">
    <source>
        <dbReference type="EMBL" id="KAE9636061.1"/>
    </source>
</evidence>
<evidence type="ECO:0000256" key="7">
    <source>
        <dbReference type="ARBA" id="ARBA00029447"/>
    </source>
</evidence>